<comment type="caution">
    <text evidence="1">The sequence shown here is derived from an EMBL/GenBank/DDBJ whole genome shotgun (WGS) entry which is preliminary data.</text>
</comment>
<evidence type="ECO:0000313" key="2">
    <source>
        <dbReference type="Proteomes" id="UP000003781"/>
    </source>
</evidence>
<reference evidence="1 2" key="1">
    <citation type="submission" date="2007-03" db="EMBL/GenBank/DDBJ databases">
        <authorList>
            <person name="Stal L."/>
            <person name="Ferriera S."/>
            <person name="Johnson J."/>
            <person name="Kravitz S."/>
            <person name="Beeson K."/>
            <person name="Sutton G."/>
            <person name="Rogers Y.-H."/>
            <person name="Friedman R."/>
            <person name="Frazier M."/>
            <person name="Venter J.C."/>
        </authorList>
    </citation>
    <scope>NUCLEOTIDE SEQUENCE [LARGE SCALE GENOMIC DNA]</scope>
    <source>
        <strain evidence="1 2">CCY0110</strain>
    </source>
</reference>
<protein>
    <submittedName>
        <fullName evidence="1">Uncharacterized protein</fullName>
    </submittedName>
</protein>
<accession>A3IIZ0</accession>
<dbReference type="EMBL" id="AAXW01000002">
    <property type="protein sequence ID" value="EAZ93772.1"/>
    <property type="molecule type" value="Genomic_DNA"/>
</dbReference>
<dbReference type="AlphaFoldDB" id="A3IIZ0"/>
<proteinExistence type="predicted"/>
<keyword evidence="2" id="KW-1185">Reference proteome</keyword>
<sequence length="20" mass="2117">MQNPLVNQGDAVVHLALIKG</sequence>
<gene>
    <name evidence="1" type="ORF">CY0110_18292</name>
</gene>
<dbReference type="Proteomes" id="UP000003781">
    <property type="component" value="Unassembled WGS sequence"/>
</dbReference>
<evidence type="ECO:0000313" key="1">
    <source>
        <dbReference type="EMBL" id="EAZ93772.1"/>
    </source>
</evidence>
<organism evidence="1 2">
    <name type="scientific">Crocosphaera chwakensis CCY0110</name>
    <dbReference type="NCBI Taxonomy" id="391612"/>
    <lineage>
        <taxon>Bacteria</taxon>
        <taxon>Bacillati</taxon>
        <taxon>Cyanobacteriota</taxon>
        <taxon>Cyanophyceae</taxon>
        <taxon>Oscillatoriophycideae</taxon>
        <taxon>Chroococcales</taxon>
        <taxon>Aphanothecaceae</taxon>
        <taxon>Crocosphaera</taxon>
        <taxon>Crocosphaera chwakensis</taxon>
    </lineage>
</organism>
<name>A3IIZ0_9CHRO</name>